<dbReference type="EMBL" id="CAEKKB010000006">
    <property type="protein sequence ID" value="CAB4314588.1"/>
    <property type="molecule type" value="Genomic_DNA"/>
</dbReference>
<evidence type="ECO:0000256" key="1">
    <source>
        <dbReference type="SAM" id="MobiDB-lite"/>
    </source>
</evidence>
<gene>
    <name evidence="2" type="ORF">CURHAP_LOCUS39636</name>
    <name evidence="3" type="ORF">ORAREDHAP_LOCUS39059</name>
</gene>
<evidence type="ECO:0000313" key="4">
    <source>
        <dbReference type="Proteomes" id="UP000507222"/>
    </source>
</evidence>
<reference evidence="5" key="1">
    <citation type="journal article" date="2020" name="Genome Biol.">
        <title>Gamete binning: chromosome-level and haplotype-resolved genome assembly enabled by high-throughput single-cell sequencing of gamete genomes.</title>
        <authorList>
            <person name="Campoy J.A."/>
            <person name="Sun H."/>
            <person name="Goel M."/>
            <person name="Jiao W.-B."/>
            <person name="Folz-Donahue K."/>
            <person name="Wang N."/>
            <person name="Rubio M."/>
            <person name="Liu C."/>
            <person name="Kukat C."/>
            <person name="Ruiz D."/>
            <person name="Huettel B."/>
            <person name="Schneeberger K."/>
        </authorList>
    </citation>
    <scope>NUCLEOTIDE SEQUENCE [LARGE SCALE GENOMIC DNA]</scope>
    <source>
        <strain evidence="5">cv. Rojo Pasion</strain>
    </source>
</reference>
<accession>A0A6J5V7Q1</accession>
<protein>
    <submittedName>
        <fullName evidence="2">Uncharacterized protein</fullName>
    </submittedName>
</protein>
<feature type="region of interest" description="Disordered" evidence="1">
    <location>
        <begin position="1"/>
        <end position="21"/>
    </location>
</feature>
<proteinExistence type="predicted"/>
<evidence type="ECO:0000313" key="2">
    <source>
        <dbReference type="EMBL" id="CAB4284183.1"/>
    </source>
</evidence>
<organism evidence="2 4">
    <name type="scientific">Prunus armeniaca</name>
    <name type="common">Apricot</name>
    <name type="synonym">Armeniaca vulgaris</name>
    <dbReference type="NCBI Taxonomy" id="36596"/>
    <lineage>
        <taxon>Eukaryota</taxon>
        <taxon>Viridiplantae</taxon>
        <taxon>Streptophyta</taxon>
        <taxon>Embryophyta</taxon>
        <taxon>Tracheophyta</taxon>
        <taxon>Spermatophyta</taxon>
        <taxon>Magnoliopsida</taxon>
        <taxon>eudicotyledons</taxon>
        <taxon>Gunneridae</taxon>
        <taxon>Pentapetalae</taxon>
        <taxon>rosids</taxon>
        <taxon>fabids</taxon>
        <taxon>Rosales</taxon>
        <taxon>Rosaceae</taxon>
        <taxon>Amygdaloideae</taxon>
        <taxon>Amygdaleae</taxon>
        <taxon>Prunus</taxon>
    </lineage>
</organism>
<dbReference type="Proteomes" id="UP000507222">
    <property type="component" value="Unassembled WGS sequence"/>
</dbReference>
<keyword evidence="5" id="KW-1185">Reference proteome</keyword>
<evidence type="ECO:0000313" key="3">
    <source>
        <dbReference type="EMBL" id="CAB4314588.1"/>
    </source>
</evidence>
<dbReference type="AlphaFoldDB" id="A0A6J5V7Q1"/>
<evidence type="ECO:0000313" key="5">
    <source>
        <dbReference type="Proteomes" id="UP000507245"/>
    </source>
</evidence>
<dbReference type="EMBL" id="CAEKDK010000006">
    <property type="protein sequence ID" value="CAB4284183.1"/>
    <property type="molecule type" value="Genomic_DNA"/>
</dbReference>
<name>A0A6J5V7Q1_PRUAR</name>
<reference evidence="2 4" key="2">
    <citation type="submission" date="2020-05" db="EMBL/GenBank/DDBJ databases">
        <authorList>
            <person name="Campoy J."/>
            <person name="Schneeberger K."/>
            <person name="Spophaly S."/>
        </authorList>
    </citation>
    <scope>NUCLEOTIDE SEQUENCE [LARGE SCALE GENOMIC DNA]</scope>
    <source>
        <strain evidence="2">PruArmRojPasFocal</strain>
    </source>
</reference>
<sequence>MGNSSTDDSATTGDAPPLNSSVYSEGEMILAYDAKASHFSFLFPNLHLL</sequence>
<dbReference type="Proteomes" id="UP000507245">
    <property type="component" value="Unassembled WGS sequence"/>
</dbReference>